<keyword evidence="1" id="KW-0677">Repeat</keyword>
<dbReference type="GO" id="GO:0005737">
    <property type="term" value="C:cytoplasm"/>
    <property type="evidence" value="ECO:0007669"/>
    <property type="project" value="TreeGrafter"/>
</dbReference>
<dbReference type="GO" id="GO:0009414">
    <property type="term" value="P:response to water deprivation"/>
    <property type="evidence" value="ECO:0007669"/>
    <property type="project" value="TreeGrafter"/>
</dbReference>
<dbReference type="AlphaFoldDB" id="A0AAD4P4G1"/>
<dbReference type="SUPFAM" id="SSF47874">
    <property type="entry name" value="Annexin"/>
    <property type="match status" value="1"/>
</dbReference>
<accession>A0AAD4P4G1</accession>
<dbReference type="InterPro" id="IPR018502">
    <property type="entry name" value="Annexin_repeat"/>
</dbReference>
<dbReference type="GO" id="GO:0005886">
    <property type="term" value="C:plasma membrane"/>
    <property type="evidence" value="ECO:0007669"/>
    <property type="project" value="TreeGrafter"/>
</dbReference>
<name>A0AAD4P4G1_PERFH</name>
<sequence length="211" mass="23863">MSSNALMGISRSEESEKLESVCKEIHDSSSSLSQVIRVVMGLSQVERRKVGETYMRIYGEDVIQNHEALRLMMVSPFERDAAVARKALDQHNVNIIIEIYTCRKSSHVLLIQKAYHAKYRTHLDLDIASIEPPHPLQKILLALSASHKAHHAETSQHIAKCDAKRLYETGEGKGLGIDEAVVLETFSKRSVAQLNLTFCTYNRIYGHTYTR</sequence>
<dbReference type="PANTHER" id="PTHR10502:SF190">
    <property type="entry name" value="OS09G0453300 PROTEIN"/>
    <property type="match status" value="1"/>
</dbReference>
<dbReference type="GO" id="GO:0001786">
    <property type="term" value="F:phosphatidylserine binding"/>
    <property type="evidence" value="ECO:0007669"/>
    <property type="project" value="TreeGrafter"/>
</dbReference>
<feature type="non-terminal residue" evidence="3">
    <location>
        <position position="211"/>
    </location>
</feature>
<dbReference type="GO" id="GO:0005544">
    <property type="term" value="F:calcium-dependent phospholipid binding"/>
    <property type="evidence" value="ECO:0007669"/>
    <property type="project" value="InterPro"/>
</dbReference>
<organism evidence="3 4">
    <name type="scientific">Perilla frutescens var. hirtella</name>
    <name type="common">Perilla citriodora</name>
    <name type="synonym">Perilla setoyensis</name>
    <dbReference type="NCBI Taxonomy" id="608512"/>
    <lineage>
        <taxon>Eukaryota</taxon>
        <taxon>Viridiplantae</taxon>
        <taxon>Streptophyta</taxon>
        <taxon>Embryophyta</taxon>
        <taxon>Tracheophyta</taxon>
        <taxon>Spermatophyta</taxon>
        <taxon>Magnoliopsida</taxon>
        <taxon>eudicotyledons</taxon>
        <taxon>Gunneridae</taxon>
        <taxon>Pentapetalae</taxon>
        <taxon>asterids</taxon>
        <taxon>lamiids</taxon>
        <taxon>Lamiales</taxon>
        <taxon>Lamiaceae</taxon>
        <taxon>Nepetoideae</taxon>
        <taxon>Elsholtzieae</taxon>
        <taxon>Perilla</taxon>
    </lineage>
</organism>
<evidence type="ECO:0008006" key="5">
    <source>
        <dbReference type="Google" id="ProtNLM"/>
    </source>
</evidence>
<keyword evidence="4" id="KW-1185">Reference proteome</keyword>
<dbReference type="Proteomes" id="UP001190926">
    <property type="component" value="Unassembled WGS sequence"/>
</dbReference>
<dbReference type="GO" id="GO:0009408">
    <property type="term" value="P:response to heat"/>
    <property type="evidence" value="ECO:0007669"/>
    <property type="project" value="TreeGrafter"/>
</dbReference>
<reference evidence="3 4" key="1">
    <citation type="journal article" date="2021" name="Nat. Commun.">
        <title>Incipient diploidization of the medicinal plant Perilla within 10,000 years.</title>
        <authorList>
            <person name="Zhang Y."/>
            <person name="Shen Q."/>
            <person name="Leng L."/>
            <person name="Zhang D."/>
            <person name="Chen S."/>
            <person name="Shi Y."/>
            <person name="Ning Z."/>
            <person name="Chen S."/>
        </authorList>
    </citation>
    <scope>NUCLEOTIDE SEQUENCE [LARGE SCALE GENOMIC DNA]</scope>
    <source>
        <strain evidence="4">cv. PC099</strain>
    </source>
</reference>
<evidence type="ECO:0000256" key="1">
    <source>
        <dbReference type="ARBA" id="ARBA00022737"/>
    </source>
</evidence>
<gene>
    <name evidence="3" type="ORF">C2S53_013513</name>
</gene>
<dbReference type="PANTHER" id="PTHR10502">
    <property type="entry name" value="ANNEXIN"/>
    <property type="match status" value="1"/>
</dbReference>
<dbReference type="EMBL" id="SDAM02000166">
    <property type="protein sequence ID" value="KAH6826419.1"/>
    <property type="molecule type" value="Genomic_DNA"/>
</dbReference>
<dbReference type="Gene3D" id="1.10.220.10">
    <property type="entry name" value="Annexin"/>
    <property type="match status" value="2"/>
</dbReference>
<dbReference type="GO" id="GO:0009651">
    <property type="term" value="P:response to salt stress"/>
    <property type="evidence" value="ECO:0007669"/>
    <property type="project" value="TreeGrafter"/>
</dbReference>
<dbReference type="PROSITE" id="PS51897">
    <property type="entry name" value="ANNEXIN_2"/>
    <property type="match status" value="1"/>
</dbReference>
<dbReference type="InterPro" id="IPR037104">
    <property type="entry name" value="Annexin_sf"/>
</dbReference>
<evidence type="ECO:0000313" key="3">
    <source>
        <dbReference type="EMBL" id="KAH6826419.1"/>
    </source>
</evidence>
<dbReference type="GO" id="GO:0009409">
    <property type="term" value="P:response to cold"/>
    <property type="evidence" value="ECO:0007669"/>
    <property type="project" value="TreeGrafter"/>
</dbReference>
<protein>
    <recommendedName>
        <fullName evidence="5">Annexin</fullName>
    </recommendedName>
</protein>
<evidence type="ECO:0000313" key="4">
    <source>
        <dbReference type="Proteomes" id="UP001190926"/>
    </source>
</evidence>
<keyword evidence="2" id="KW-0041">Annexin</keyword>
<proteinExistence type="predicted"/>
<dbReference type="GO" id="GO:0005509">
    <property type="term" value="F:calcium ion binding"/>
    <property type="evidence" value="ECO:0007669"/>
    <property type="project" value="InterPro"/>
</dbReference>
<evidence type="ECO:0000256" key="2">
    <source>
        <dbReference type="ARBA" id="ARBA00023216"/>
    </source>
</evidence>
<comment type="caution">
    <text evidence="3">The sequence shown here is derived from an EMBL/GenBank/DDBJ whole genome shotgun (WGS) entry which is preliminary data.</text>
</comment>